<proteinExistence type="predicted"/>
<dbReference type="AlphaFoldDB" id="A0A5C7AI97"/>
<dbReference type="RefSeq" id="WP_146891663.1">
    <property type="nucleotide sequence ID" value="NZ_VORX01000003.1"/>
</dbReference>
<comment type="caution">
    <text evidence="1">The sequence shown here is derived from an EMBL/GenBank/DDBJ whole genome shotgun (WGS) entry which is preliminary data.</text>
</comment>
<sequence>MVSDLIAKRTNTCKFNKSFDFLGEILLKVYTTISHSAFTNAVYSVAYPSGPYMAFLSKKIMF</sequence>
<evidence type="ECO:0000313" key="1">
    <source>
        <dbReference type="EMBL" id="TXE08151.1"/>
    </source>
</evidence>
<accession>A0A5C7AI97</accession>
<keyword evidence="2" id="KW-1185">Reference proteome</keyword>
<gene>
    <name evidence="1" type="ORF">ES711_06455</name>
</gene>
<protein>
    <submittedName>
        <fullName evidence="1">Uncharacterized protein</fullName>
    </submittedName>
</protein>
<dbReference type="EMBL" id="VORX01000003">
    <property type="protein sequence ID" value="TXE08151.1"/>
    <property type="molecule type" value="Genomic_DNA"/>
</dbReference>
<dbReference type="Proteomes" id="UP000321734">
    <property type="component" value="Unassembled WGS sequence"/>
</dbReference>
<evidence type="ECO:0000313" key="2">
    <source>
        <dbReference type="Proteomes" id="UP000321734"/>
    </source>
</evidence>
<reference evidence="1 2" key="1">
    <citation type="submission" date="2019-08" db="EMBL/GenBank/DDBJ databases">
        <title>Genome sequence of Gelidibacter salicanalis IC162T.</title>
        <authorList>
            <person name="Bowman J.P."/>
        </authorList>
    </citation>
    <scope>NUCLEOTIDE SEQUENCE [LARGE SCALE GENOMIC DNA]</scope>
    <source>
        <strain evidence="1 2">IC162</strain>
    </source>
</reference>
<name>A0A5C7AI97_9FLAO</name>
<organism evidence="1 2">
    <name type="scientific">Gelidibacter salicanalis</name>
    <dbReference type="NCBI Taxonomy" id="291193"/>
    <lineage>
        <taxon>Bacteria</taxon>
        <taxon>Pseudomonadati</taxon>
        <taxon>Bacteroidota</taxon>
        <taxon>Flavobacteriia</taxon>
        <taxon>Flavobacteriales</taxon>
        <taxon>Flavobacteriaceae</taxon>
        <taxon>Gelidibacter</taxon>
    </lineage>
</organism>